<comment type="similarity">
    <text evidence="1">Belongs to the outer membrane porin (Opr) (TC 1.B.25) family.</text>
</comment>
<name>A0A4R2F5F4_9GAMM</name>
<proteinExistence type="inferred from homology"/>
<protein>
    <submittedName>
        <fullName evidence="5">Outer membrane OprD family porin</fullName>
    </submittedName>
</protein>
<dbReference type="PANTHER" id="PTHR34596:SF2">
    <property type="entry name" value="CHITOPORIN"/>
    <property type="match status" value="1"/>
</dbReference>
<dbReference type="InterPro" id="IPR023614">
    <property type="entry name" value="Porin_dom_sf"/>
</dbReference>
<evidence type="ECO:0000256" key="1">
    <source>
        <dbReference type="ARBA" id="ARBA00009075"/>
    </source>
</evidence>
<accession>A0A4R2F5F4</accession>
<dbReference type="Proteomes" id="UP000294832">
    <property type="component" value="Unassembled WGS sequence"/>
</dbReference>
<dbReference type="GO" id="GO:0016020">
    <property type="term" value="C:membrane"/>
    <property type="evidence" value="ECO:0007669"/>
    <property type="project" value="InterPro"/>
</dbReference>
<keyword evidence="3 4" id="KW-0732">Signal</keyword>
<dbReference type="Gene3D" id="2.40.160.10">
    <property type="entry name" value="Porin"/>
    <property type="match status" value="1"/>
</dbReference>
<reference evidence="5 6" key="1">
    <citation type="submission" date="2019-03" db="EMBL/GenBank/DDBJ databases">
        <title>Freshwater and sediment microbial communities from various areas in North America, analyzing microbe dynamics in response to fracking.</title>
        <authorList>
            <person name="Lamendella R."/>
        </authorList>
    </citation>
    <scope>NUCLEOTIDE SEQUENCE [LARGE SCALE GENOMIC DNA]</scope>
    <source>
        <strain evidence="5 6">74A</strain>
    </source>
</reference>
<evidence type="ECO:0000256" key="4">
    <source>
        <dbReference type="SAM" id="SignalP"/>
    </source>
</evidence>
<feature type="signal peptide" evidence="4">
    <location>
        <begin position="1"/>
        <end position="20"/>
    </location>
</feature>
<sequence length="411" mass="45964">MKKTYLSALILAAITVPAMADTTIDEMFSQGTLNAQLRMFDFTRDYDGTTNTKHDTSLGGLFNYRTAAVNGITLGTTFASANHVFNGDSDDVYGLVAKGSDGGHESVNRMQEYYIEGNWWNTLFRYGAQQIRTPMMNPHDIRAIPRTFRGLSAINNSFDNLTLQAYYITDSMGWSDSNFISVKEAVQNELRRAGVNADVADEPVIAVGASYNVPLQSMKMKADLWHYRMKDVFDQTYAKVNMSVKAGNSELYFTPSYLDQQSTGDQTAGSLDTYQYGFHLGAKMAGFDATLMYAKTGDDALLAPWGDEKVVIQQVYQCTRANEKVYAGRLAYDFTQAGVEGLQAYVFYGKYEVPEGQASDFTETDFSVTYALDKVMKGLSTRVRYAIVDFDNGEDLNDLRLYLTYKFKLGH</sequence>
<evidence type="ECO:0000313" key="5">
    <source>
        <dbReference type="EMBL" id="TCN77323.1"/>
    </source>
</evidence>
<dbReference type="AlphaFoldDB" id="A0A4R2F5F4"/>
<dbReference type="RefSeq" id="WP_207904313.1">
    <property type="nucleotide sequence ID" value="NZ_SLWF01000048.1"/>
</dbReference>
<dbReference type="GO" id="GO:0015288">
    <property type="term" value="F:porin activity"/>
    <property type="evidence" value="ECO:0007669"/>
    <property type="project" value="TreeGrafter"/>
</dbReference>
<feature type="chain" id="PRO_5020544798" evidence="4">
    <location>
        <begin position="21"/>
        <end position="411"/>
    </location>
</feature>
<organism evidence="5 6">
    <name type="scientific">Shewanella fodinae</name>
    <dbReference type="NCBI Taxonomy" id="552357"/>
    <lineage>
        <taxon>Bacteria</taxon>
        <taxon>Pseudomonadati</taxon>
        <taxon>Pseudomonadota</taxon>
        <taxon>Gammaproteobacteria</taxon>
        <taxon>Alteromonadales</taxon>
        <taxon>Shewanellaceae</taxon>
        <taxon>Shewanella</taxon>
    </lineage>
</organism>
<keyword evidence="2" id="KW-0813">Transport</keyword>
<dbReference type="Pfam" id="PF03573">
    <property type="entry name" value="OprD"/>
    <property type="match status" value="1"/>
</dbReference>
<evidence type="ECO:0000256" key="3">
    <source>
        <dbReference type="ARBA" id="ARBA00022729"/>
    </source>
</evidence>
<comment type="caution">
    <text evidence="5">The sequence shown here is derived from an EMBL/GenBank/DDBJ whole genome shotgun (WGS) entry which is preliminary data.</text>
</comment>
<evidence type="ECO:0000256" key="2">
    <source>
        <dbReference type="ARBA" id="ARBA00022448"/>
    </source>
</evidence>
<dbReference type="EMBL" id="SLWF01000048">
    <property type="protein sequence ID" value="TCN77323.1"/>
    <property type="molecule type" value="Genomic_DNA"/>
</dbReference>
<dbReference type="InterPro" id="IPR005318">
    <property type="entry name" value="OM_porin_bac"/>
</dbReference>
<dbReference type="SUPFAM" id="SSF56935">
    <property type="entry name" value="Porins"/>
    <property type="match status" value="1"/>
</dbReference>
<evidence type="ECO:0000313" key="6">
    <source>
        <dbReference type="Proteomes" id="UP000294832"/>
    </source>
</evidence>
<dbReference type="PANTHER" id="PTHR34596">
    <property type="entry name" value="CHITOPORIN"/>
    <property type="match status" value="1"/>
</dbReference>
<keyword evidence="6" id="KW-1185">Reference proteome</keyword>
<gene>
    <name evidence="5" type="ORF">EDC91_14813</name>
</gene>